<gene>
    <name evidence="1" type="ORF">ACFO3U_05490</name>
</gene>
<comment type="caution">
    <text evidence="1">The sequence shown here is derived from an EMBL/GenBank/DDBJ whole genome shotgun (WGS) entry which is preliminary data.</text>
</comment>
<organism evidence="1 2">
    <name type="scientific">Flavobacterium ponti</name>
    <dbReference type="NCBI Taxonomy" id="665133"/>
    <lineage>
        <taxon>Bacteria</taxon>
        <taxon>Pseudomonadati</taxon>
        <taxon>Bacteroidota</taxon>
        <taxon>Flavobacteriia</taxon>
        <taxon>Flavobacteriales</taxon>
        <taxon>Flavobacteriaceae</taxon>
        <taxon>Flavobacterium</taxon>
    </lineage>
</organism>
<dbReference type="EMBL" id="JBHSGW010000004">
    <property type="protein sequence ID" value="MFC4739440.1"/>
    <property type="molecule type" value="Genomic_DNA"/>
</dbReference>
<dbReference type="Proteomes" id="UP001595885">
    <property type="component" value="Unassembled WGS sequence"/>
</dbReference>
<name>A0ABV9P4W3_9FLAO</name>
<proteinExistence type="predicted"/>
<dbReference type="RefSeq" id="WP_379738922.1">
    <property type="nucleotide sequence ID" value="NZ_JBHSGW010000004.1"/>
</dbReference>
<sequence length="129" mass="15460">MKNLFFLFIFNLGFCQTKSFDEAYKESNVSKVTLETECDNINSLVEKDINNKSIFLFLQSGIAPVRFYKDEKFEEKYDLHYFELGCVGSHCAENYNFIIFDYLYKTFGKKWMKEIRKDTLGFKEWKKNL</sequence>
<keyword evidence="2" id="KW-1185">Reference proteome</keyword>
<reference evidence="2" key="1">
    <citation type="journal article" date="2019" name="Int. J. Syst. Evol. Microbiol.">
        <title>The Global Catalogue of Microorganisms (GCM) 10K type strain sequencing project: providing services to taxonomists for standard genome sequencing and annotation.</title>
        <authorList>
            <consortium name="The Broad Institute Genomics Platform"/>
            <consortium name="The Broad Institute Genome Sequencing Center for Infectious Disease"/>
            <person name="Wu L."/>
            <person name="Ma J."/>
        </authorList>
    </citation>
    <scope>NUCLEOTIDE SEQUENCE [LARGE SCALE GENOMIC DNA]</scope>
    <source>
        <strain evidence="2">CCUG 50349</strain>
    </source>
</reference>
<evidence type="ECO:0000313" key="2">
    <source>
        <dbReference type="Proteomes" id="UP001595885"/>
    </source>
</evidence>
<evidence type="ECO:0000313" key="1">
    <source>
        <dbReference type="EMBL" id="MFC4739440.1"/>
    </source>
</evidence>
<accession>A0ABV9P4W3</accession>
<protein>
    <submittedName>
        <fullName evidence="1">Uncharacterized protein</fullName>
    </submittedName>
</protein>